<keyword evidence="2" id="KW-1185">Reference proteome</keyword>
<dbReference type="EMBL" id="JAAEJV010000107">
    <property type="protein sequence ID" value="MBF5060258.1"/>
    <property type="molecule type" value="Genomic_DNA"/>
</dbReference>
<organism evidence="1 2">
    <name type="scientific">Candidatus Neptunichlamydia vexilliferae</name>
    <dbReference type="NCBI Taxonomy" id="1651774"/>
    <lineage>
        <taxon>Bacteria</taxon>
        <taxon>Pseudomonadati</taxon>
        <taxon>Chlamydiota</taxon>
        <taxon>Chlamydiia</taxon>
        <taxon>Parachlamydiales</taxon>
        <taxon>Simkaniaceae</taxon>
        <taxon>Candidatus Neptunichlamydia</taxon>
    </lineage>
</organism>
<evidence type="ECO:0000313" key="2">
    <source>
        <dbReference type="Proteomes" id="UP001194714"/>
    </source>
</evidence>
<dbReference type="InterPro" id="IPR029062">
    <property type="entry name" value="Class_I_gatase-like"/>
</dbReference>
<dbReference type="SUPFAM" id="SSF141571">
    <property type="entry name" value="Pentapeptide repeat-like"/>
    <property type="match status" value="1"/>
</dbReference>
<dbReference type="Pfam" id="PF13599">
    <property type="entry name" value="Pentapeptide_4"/>
    <property type="match status" value="1"/>
</dbReference>
<dbReference type="SUPFAM" id="SSF52317">
    <property type="entry name" value="Class I glutamine amidotransferase-like"/>
    <property type="match status" value="1"/>
</dbReference>
<sequence>MQVSCTSLKHIRFSNCHFIDCDFRGATFSKGALENVSFSNCDFESAIFFDIHVDSATFKNCRLSYTCWSQATIHDLKIDGEKDPNRVFIQDHMGSLEGMTFLGTVISGDSLIQNCSLKNVIFCGNRESFSFENCAPHEINRPVIGIGMDLSSPAYYARMEVIAIKKLGGIPVYYMHYPTDIDRVDLREAASKTLIDYQPDCSSEAKSRGQWILENPRGEHIIERVKNYATEFFSIVDGLIIPGGKHVPNLLYKGFTIDRAYDTRKKELLRSIIEFTLLDLSEKNKKPVMGICRGAQIMNVFLNGTLANFPKKTDPSKSTRPPMTK</sequence>
<name>A0ABS0B1H7_9BACT</name>
<evidence type="ECO:0000313" key="1">
    <source>
        <dbReference type="EMBL" id="MBF5060258.1"/>
    </source>
</evidence>
<comment type="caution">
    <text evidence="1">The sequence shown here is derived from an EMBL/GenBank/DDBJ whole genome shotgun (WGS) entry which is preliminary data.</text>
</comment>
<dbReference type="Proteomes" id="UP001194714">
    <property type="component" value="Unassembled WGS sequence"/>
</dbReference>
<dbReference type="PROSITE" id="PS51273">
    <property type="entry name" value="GATASE_TYPE_1"/>
    <property type="match status" value="1"/>
</dbReference>
<proteinExistence type="predicted"/>
<protein>
    <recommendedName>
        <fullName evidence="3">Gamma-glutamyl-gamma-aminobutyrate hydrolase family protein</fullName>
    </recommendedName>
</protein>
<reference evidence="1 2" key="1">
    <citation type="submission" date="2020-01" db="EMBL/GenBank/DDBJ databases">
        <title>Draft genome sequence of Cand. Neptunochlamydia vexilliferae K9.</title>
        <authorList>
            <person name="Schulz F."/>
            <person name="Koestlbacher S."/>
            <person name="Wascher F."/>
            <person name="Pizzetti I."/>
            <person name="Horn M."/>
        </authorList>
    </citation>
    <scope>NUCLEOTIDE SEQUENCE [LARGE SCALE GENOMIC DNA]</scope>
    <source>
        <strain evidence="1 2">K9</strain>
    </source>
</reference>
<gene>
    <name evidence="1" type="ORF">NEPTK9_001791</name>
</gene>
<dbReference type="Gene3D" id="3.40.50.880">
    <property type="match status" value="1"/>
</dbReference>
<dbReference type="InterPro" id="IPR001646">
    <property type="entry name" value="5peptide_repeat"/>
</dbReference>
<evidence type="ECO:0008006" key="3">
    <source>
        <dbReference type="Google" id="ProtNLM"/>
    </source>
</evidence>
<dbReference type="InterPro" id="IPR011697">
    <property type="entry name" value="Peptidase_C26"/>
</dbReference>
<accession>A0ABS0B1H7</accession>
<dbReference type="Gene3D" id="2.160.20.80">
    <property type="entry name" value="E3 ubiquitin-protein ligase SopA"/>
    <property type="match status" value="1"/>
</dbReference>
<dbReference type="Pfam" id="PF07722">
    <property type="entry name" value="Peptidase_C26"/>
    <property type="match status" value="1"/>
</dbReference>